<evidence type="ECO:0000256" key="3">
    <source>
        <dbReference type="ARBA" id="ARBA00022692"/>
    </source>
</evidence>
<dbReference type="Pfam" id="PF03661">
    <property type="entry name" value="TMEM33_Pom33"/>
    <property type="match status" value="1"/>
</dbReference>
<dbReference type="PANTHER" id="PTHR12703:SF4">
    <property type="entry name" value="TRANSMEMBRANE PROTEIN 33"/>
    <property type="match status" value="1"/>
</dbReference>
<protein>
    <submittedName>
        <fullName evidence="7">Uncharacterized protein</fullName>
    </submittedName>
</protein>
<evidence type="ECO:0000256" key="6">
    <source>
        <dbReference type="SAM" id="Phobius"/>
    </source>
</evidence>
<evidence type="ECO:0000256" key="1">
    <source>
        <dbReference type="ARBA" id="ARBA00004141"/>
    </source>
</evidence>
<keyword evidence="4 6" id="KW-1133">Transmembrane helix</keyword>
<dbReference type="Proteomes" id="UP001642487">
    <property type="component" value="Chromosome 3"/>
</dbReference>
<comment type="subcellular location">
    <subcellularLocation>
        <location evidence="1">Membrane</location>
        <topology evidence="1">Multi-pass membrane protein</topology>
    </subcellularLocation>
</comment>
<keyword evidence="3 6" id="KW-0812">Transmembrane</keyword>
<evidence type="ECO:0000313" key="7">
    <source>
        <dbReference type="EMBL" id="CAK9317902.1"/>
    </source>
</evidence>
<evidence type="ECO:0000256" key="4">
    <source>
        <dbReference type="ARBA" id="ARBA00022989"/>
    </source>
</evidence>
<dbReference type="EMBL" id="OZ021737">
    <property type="protein sequence ID" value="CAK9317902.1"/>
    <property type="molecule type" value="Genomic_DNA"/>
</dbReference>
<feature type="transmembrane region" description="Helical" evidence="6">
    <location>
        <begin position="179"/>
        <end position="200"/>
    </location>
</feature>
<proteinExistence type="inferred from homology"/>
<accession>A0ABP0YH31</accession>
<evidence type="ECO:0000256" key="2">
    <source>
        <dbReference type="ARBA" id="ARBA00007322"/>
    </source>
</evidence>
<name>A0ABP0YH31_9ROSI</name>
<dbReference type="PANTHER" id="PTHR12703">
    <property type="entry name" value="TRANSMEMBRANE PROTEIN 33"/>
    <property type="match status" value="1"/>
</dbReference>
<gene>
    <name evidence="7" type="ORF">CITCOLO1_LOCUS9853</name>
</gene>
<dbReference type="InterPro" id="IPR005344">
    <property type="entry name" value="TMEM33/Pom33"/>
</dbReference>
<comment type="similarity">
    <text evidence="2">Belongs to the PER33/POM33 family.</text>
</comment>
<keyword evidence="5 6" id="KW-0472">Membrane</keyword>
<sequence length="369" mass="42390">MITTLKVEEANRPSASARTFTLTPERKMGETNEETQRLKRIAAAAYDYDNDSRWNDYWSSILIPPNLVSRSDVIDHFKRKFYQRYIDPDLVVETMCTGSSLFQPALQLAPSLLTNDQTQAQSSGSITRNSAMLATTDSISNSSRWDRHMVLFSLNAWVLIVALFAMIPMVPRNLSHRAYRLSIMGTACSSLFSLFIKCGMPRAFDMQGLEVYFQAVVATKAFIYFIYSVTFVASNLCLKFALIPIIFGAVEQIAKFLRRTFPQSFLYRKWLARPCAWVESHTTTLSLLSSNVEIALGFLLIISLFTWQRNFVQTFMYWQLLKLMYHFPMTAGFHQSAWAKVGRKVNLFVRRFLPFLKPSLSAAQGWWTR</sequence>
<feature type="transmembrane region" description="Helical" evidence="6">
    <location>
        <begin position="221"/>
        <end position="247"/>
    </location>
</feature>
<organism evidence="7 8">
    <name type="scientific">Citrullus colocynthis</name>
    <name type="common">colocynth</name>
    <dbReference type="NCBI Taxonomy" id="252529"/>
    <lineage>
        <taxon>Eukaryota</taxon>
        <taxon>Viridiplantae</taxon>
        <taxon>Streptophyta</taxon>
        <taxon>Embryophyta</taxon>
        <taxon>Tracheophyta</taxon>
        <taxon>Spermatophyta</taxon>
        <taxon>Magnoliopsida</taxon>
        <taxon>eudicotyledons</taxon>
        <taxon>Gunneridae</taxon>
        <taxon>Pentapetalae</taxon>
        <taxon>rosids</taxon>
        <taxon>fabids</taxon>
        <taxon>Cucurbitales</taxon>
        <taxon>Cucurbitaceae</taxon>
        <taxon>Benincaseae</taxon>
        <taxon>Citrullus</taxon>
    </lineage>
</organism>
<dbReference type="InterPro" id="IPR051645">
    <property type="entry name" value="PER33/POM33_regulator"/>
</dbReference>
<keyword evidence="8" id="KW-1185">Reference proteome</keyword>
<evidence type="ECO:0000313" key="8">
    <source>
        <dbReference type="Proteomes" id="UP001642487"/>
    </source>
</evidence>
<evidence type="ECO:0000256" key="5">
    <source>
        <dbReference type="ARBA" id="ARBA00023136"/>
    </source>
</evidence>
<feature type="transmembrane region" description="Helical" evidence="6">
    <location>
        <begin position="287"/>
        <end position="307"/>
    </location>
</feature>
<reference evidence="7 8" key="1">
    <citation type="submission" date="2024-03" db="EMBL/GenBank/DDBJ databases">
        <authorList>
            <person name="Gkanogiannis A."/>
            <person name="Becerra Lopez-Lavalle L."/>
        </authorList>
    </citation>
    <scope>NUCLEOTIDE SEQUENCE [LARGE SCALE GENOMIC DNA]</scope>
</reference>
<feature type="transmembrane region" description="Helical" evidence="6">
    <location>
        <begin position="149"/>
        <end position="167"/>
    </location>
</feature>